<evidence type="ECO:0000256" key="1">
    <source>
        <dbReference type="SAM" id="MobiDB-lite"/>
    </source>
</evidence>
<feature type="region of interest" description="Disordered" evidence="1">
    <location>
        <begin position="1"/>
        <end position="23"/>
    </location>
</feature>
<keyword evidence="2" id="KW-0812">Transmembrane</keyword>
<sequence length="208" mass="23522">MMVSREEASFILSPSSTRRTSGRTLKDRRRTKVVAHLVNLEHLGEVRGGEVRERIVGVVQDRDEGLDDVAGVVEVAVTTAHSTQPQIKIRNIDRPSQHTTSFWCLPDTSAVRGYSSSSASNFSLRSLACFFLSRSSAYVIFFCAFFSCLFFLRCASVISPRLAILYLRMLEILACERPFFLAFFASLLPRFCWHGKENSENSKRSRII</sequence>
<evidence type="ECO:0000313" key="3">
    <source>
        <dbReference type="EMBL" id="MPC11605.1"/>
    </source>
</evidence>
<keyword evidence="2" id="KW-0472">Membrane</keyword>
<evidence type="ECO:0000313" key="4">
    <source>
        <dbReference type="Proteomes" id="UP000324222"/>
    </source>
</evidence>
<protein>
    <recommendedName>
        <fullName evidence="5">Transmembrane protein</fullName>
    </recommendedName>
</protein>
<name>A0A5B7CQZ2_PORTR</name>
<evidence type="ECO:0008006" key="5">
    <source>
        <dbReference type="Google" id="ProtNLM"/>
    </source>
</evidence>
<gene>
    <name evidence="3" type="ORF">E2C01_004275</name>
</gene>
<feature type="transmembrane region" description="Helical" evidence="2">
    <location>
        <begin position="137"/>
        <end position="158"/>
    </location>
</feature>
<dbReference type="AlphaFoldDB" id="A0A5B7CQZ2"/>
<proteinExistence type="predicted"/>
<comment type="caution">
    <text evidence="3">The sequence shown here is derived from an EMBL/GenBank/DDBJ whole genome shotgun (WGS) entry which is preliminary data.</text>
</comment>
<dbReference type="Proteomes" id="UP000324222">
    <property type="component" value="Unassembled WGS sequence"/>
</dbReference>
<keyword evidence="4" id="KW-1185">Reference proteome</keyword>
<dbReference type="EMBL" id="VSRR010000172">
    <property type="protein sequence ID" value="MPC11605.1"/>
    <property type="molecule type" value="Genomic_DNA"/>
</dbReference>
<reference evidence="3 4" key="1">
    <citation type="submission" date="2019-05" db="EMBL/GenBank/DDBJ databases">
        <title>Another draft genome of Portunus trituberculatus and its Hox gene families provides insights of decapod evolution.</title>
        <authorList>
            <person name="Jeong J.-H."/>
            <person name="Song I."/>
            <person name="Kim S."/>
            <person name="Choi T."/>
            <person name="Kim D."/>
            <person name="Ryu S."/>
            <person name="Kim W."/>
        </authorList>
    </citation>
    <scope>NUCLEOTIDE SEQUENCE [LARGE SCALE GENOMIC DNA]</scope>
    <source>
        <tissue evidence="3">Muscle</tissue>
    </source>
</reference>
<accession>A0A5B7CQZ2</accession>
<keyword evidence="2" id="KW-1133">Transmembrane helix</keyword>
<evidence type="ECO:0000256" key="2">
    <source>
        <dbReference type="SAM" id="Phobius"/>
    </source>
</evidence>
<organism evidence="3 4">
    <name type="scientific">Portunus trituberculatus</name>
    <name type="common">Swimming crab</name>
    <name type="synonym">Neptunus trituberculatus</name>
    <dbReference type="NCBI Taxonomy" id="210409"/>
    <lineage>
        <taxon>Eukaryota</taxon>
        <taxon>Metazoa</taxon>
        <taxon>Ecdysozoa</taxon>
        <taxon>Arthropoda</taxon>
        <taxon>Crustacea</taxon>
        <taxon>Multicrustacea</taxon>
        <taxon>Malacostraca</taxon>
        <taxon>Eumalacostraca</taxon>
        <taxon>Eucarida</taxon>
        <taxon>Decapoda</taxon>
        <taxon>Pleocyemata</taxon>
        <taxon>Brachyura</taxon>
        <taxon>Eubrachyura</taxon>
        <taxon>Portunoidea</taxon>
        <taxon>Portunidae</taxon>
        <taxon>Portuninae</taxon>
        <taxon>Portunus</taxon>
    </lineage>
</organism>